<feature type="transmembrane region" description="Helical" evidence="1">
    <location>
        <begin position="243"/>
        <end position="261"/>
    </location>
</feature>
<gene>
    <name evidence="2" type="primary">ORF139597</name>
</gene>
<keyword evidence="1" id="KW-0812">Transmembrane</keyword>
<dbReference type="PANTHER" id="PTHR12242:SF1">
    <property type="entry name" value="MYND-TYPE DOMAIN-CONTAINING PROTEIN"/>
    <property type="match status" value="1"/>
</dbReference>
<sequence length="326" mass="38064">MPWPRFITSISRESFLLIHDCPQDFVLTKWWDNPFVYAIWSTFCSIYIMTVVIYSALESGYGFKILMWLTYWSLYNIELRFTFAAYNCWSYILHEKKRQQAKPSFHLHVVDSSESIHKEQIDDQADNVFTQTSDTGRKSTDHCIVDNIVDKQSERSDAQLFSSKNDQRDPPQINLPVTMRCQWFFQNISNNISIMVTLLYWSLVYIGAPEDYGSINAHVTNSVIVIADIMISRAPIRIEHFHITLTYLSIYIGFTVLYWAAGGTNHINKPYIYSILNYSSRPHVAALVICLVALIGVILVQILTYYLYRLRNTLYSLRRRGVLFIR</sequence>
<dbReference type="EMBL" id="HACG01037030">
    <property type="protein sequence ID" value="CEK83895.1"/>
    <property type="molecule type" value="Transcribed_RNA"/>
</dbReference>
<reference evidence="2" key="1">
    <citation type="submission" date="2014-12" db="EMBL/GenBank/DDBJ databases">
        <title>Insight into the proteome of Arion vulgaris.</title>
        <authorList>
            <person name="Aradska J."/>
            <person name="Bulat T."/>
            <person name="Smidak R."/>
            <person name="Sarate P."/>
            <person name="Gangsoo J."/>
            <person name="Sialana F."/>
            <person name="Bilban M."/>
            <person name="Lubec G."/>
        </authorList>
    </citation>
    <scope>NUCLEOTIDE SEQUENCE</scope>
    <source>
        <tissue evidence="2">Skin</tissue>
    </source>
</reference>
<protein>
    <recommendedName>
        <fullName evidence="3">Protein rolling stone</fullName>
    </recommendedName>
</protein>
<evidence type="ECO:0000313" key="2">
    <source>
        <dbReference type="EMBL" id="CEK83895.1"/>
    </source>
</evidence>
<feature type="transmembrane region" description="Helical" evidence="1">
    <location>
        <begin position="284"/>
        <end position="308"/>
    </location>
</feature>
<evidence type="ECO:0000256" key="1">
    <source>
        <dbReference type="SAM" id="Phobius"/>
    </source>
</evidence>
<name>A0A0B7AVK2_9EUPU</name>
<accession>A0A0B7AVK2</accession>
<organism evidence="2">
    <name type="scientific">Arion vulgaris</name>
    <dbReference type="NCBI Taxonomy" id="1028688"/>
    <lineage>
        <taxon>Eukaryota</taxon>
        <taxon>Metazoa</taxon>
        <taxon>Spiralia</taxon>
        <taxon>Lophotrochozoa</taxon>
        <taxon>Mollusca</taxon>
        <taxon>Gastropoda</taxon>
        <taxon>Heterobranchia</taxon>
        <taxon>Euthyneura</taxon>
        <taxon>Panpulmonata</taxon>
        <taxon>Eupulmonata</taxon>
        <taxon>Stylommatophora</taxon>
        <taxon>Helicina</taxon>
        <taxon>Arionoidea</taxon>
        <taxon>Arionidae</taxon>
        <taxon>Arion</taxon>
    </lineage>
</organism>
<feature type="transmembrane region" description="Helical" evidence="1">
    <location>
        <begin position="214"/>
        <end position="231"/>
    </location>
</feature>
<proteinExistence type="predicted"/>
<feature type="transmembrane region" description="Helical" evidence="1">
    <location>
        <begin position="35"/>
        <end position="57"/>
    </location>
</feature>
<keyword evidence="1" id="KW-1133">Transmembrane helix</keyword>
<evidence type="ECO:0008006" key="3">
    <source>
        <dbReference type="Google" id="ProtNLM"/>
    </source>
</evidence>
<dbReference type="AlphaFoldDB" id="A0A0B7AVK2"/>
<feature type="transmembrane region" description="Helical" evidence="1">
    <location>
        <begin position="188"/>
        <end position="208"/>
    </location>
</feature>
<dbReference type="GO" id="GO:0016020">
    <property type="term" value="C:membrane"/>
    <property type="evidence" value="ECO:0007669"/>
    <property type="project" value="TreeGrafter"/>
</dbReference>
<dbReference type="InterPro" id="IPR049352">
    <property type="entry name" value="Rost"/>
</dbReference>
<dbReference type="Pfam" id="PF21534">
    <property type="entry name" value="Rost"/>
    <property type="match status" value="1"/>
</dbReference>
<dbReference type="PANTHER" id="PTHR12242">
    <property type="entry name" value="OS02G0130600 PROTEIN-RELATED"/>
    <property type="match status" value="1"/>
</dbReference>
<keyword evidence="1" id="KW-0472">Membrane</keyword>